<dbReference type="PANTHER" id="PTHR46444">
    <property type="entry name" value="DCD (DEVELOPMENT AND CELL DEATH) DOMAIN PROTEIN-RELATED"/>
    <property type="match status" value="1"/>
</dbReference>
<organism evidence="3 4">
    <name type="scientific">Canavalia gladiata</name>
    <name type="common">Sword bean</name>
    <name type="synonym">Dolichos gladiatus</name>
    <dbReference type="NCBI Taxonomy" id="3824"/>
    <lineage>
        <taxon>Eukaryota</taxon>
        <taxon>Viridiplantae</taxon>
        <taxon>Streptophyta</taxon>
        <taxon>Embryophyta</taxon>
        <taxon>Tracheophyta</taxon>
        <taxon>Spermatophyta</taxon>
        <taxon>Magnoliopsida</taxon>
        <taxon>eudicotyledons</taxon>
        <taxon>Gunneridae</taxon>
        <taxon>Pentapetalae</taxon>
        <taxon>rosids</taxon>
        <taxon>fabids</taxon>
        <taxon>Fabales</taxon>
        <taxon>Fabaceae</taxon>
        <taxon>Papilionoideae</taxon>
        <taxon>50 kb inversion clade</taxon>
        <taxon>NPAAA clade</taxon>
        <taxon>indigoferoid/millettioid clade</taxon>
        <taxon>Phaseoleae</taxon>
        <taxon>Canavalia</taxon>
    </lineage>
</organism>
<name>A0AAN9MWU8_CANGL</name>
<dbReference type="PANTHER" id="PTHR46444:SF9">
    <property type="entry name" value="DCD (DEVELOPMENT AND CELL DEATH) DOMAIN PROTEIN"/>
    <property type="match status" value="1"/>
</dbReference>
<evidence type="ECO:0000313" key="4">
    <source>
        <dbReference type="Proteomes" id="UP001367508"/>
    </source>
</evidence>
<gene>
    <name evidence="3" type="ORF">VNO77_04631</name>
</gene>
<feature type="compositionally biased region" description="Basic and acidic residues" evidence="1">
    <location>
        <begin position="755"/>
        <end position="769"/>
    </location>
</feature>
<dbReference type="Pfam" id="PF10539">
    <property type="entry name" value="Dev_Cell_Death"/>
    <property type="match status" value="1"/>
</dbReference>
<evidence type="ECO:0000256" key="1">
    <source>
        <dbReference type="SAM" id="MobiDB-lite"/>
    </source>
</evidence>
<feature type="compositionally biased region" description="Polar residues" evidence="1">
    <location>
        <begin position="1110"/>
        <end position="1131"/>
    </location>
</feature>
<evidence type="ECO:0000259" key="2">
    <source>
        <dbReference type="PROSITE" id="PS51222"/>
    </source>
</evidence>
<sequence>MWQCSIVNISHFSMGFNDKHNNADGKDPDFGAIFMSNSGTKRECFRMRLFGLPSTEIQFVEQVKAGMILFLFEYEKRQLHGVFEASCDGAINIVPNAFVSLGKQFPAQVKFIPIWSCKPLPEKLFRDAIKENYFSPNKFNFGLSENQVHKLLYLFSMRKLEPDVPARSLTRTEDMKLGRYSLGKVGRSVDHGIHVKSVQNKQCVGDNISPVIMHKCQGDSLRYNREGEYIGLNAGDIIVKKQGRAAQLTVDTASGYVGDHLALKDESGFTAHENEDYLDVNLRPNIIGGYSRSPSDKIRVHGDGRLSISDMFMSEDLRKTDQRMSFFNDIPGIHNSDVNQSVLYSKSNLEHDSLVKNQLRPTSTMIRPIQAQFLNNSCATQGDASSKSTTLLYDPDVPGLNFSWLSSAGINNDAKSIMESISPSNNFGRNSLSSQPCFIHPELKDLNRWHDVGGGFQNSVLYSSNRDCMPLSAAQNSDQLAAESVTYEACNIPSLKYSSCPIPPSHIGNSGRVHEQLAAESVADEACNIPSLKYSSCPIPPYIGNSGWAHEPFSSLFHNHQSYLGDNVHSTTLPENMTHELTQLENNEAFPPDVPCANEGHSLDRNPVIRDSYEYGIGCYSDSQNNNVGYPKKKSSVFSRLSFMQGIKKPKSGNDVWNEEYDFQTSVGEVMERVCQSHDQWMNKRKPKLKHKKAESLRDKSQMICSRMKNDCFENTLTNQGLELITASGSDTNKTAEDVCFVDFKRRSKVRKLNDGNEIRSTHESEKSENSVPVQQKRRKLIRPNFSKSATSGDNGIGLGASQNIQVPSSHGSYNINDISESCCPLVQIEDNIIEDAEVPNIVDQALSDDKKSNHAGGYACSNGGKRAIDGALAAFNDGSKCLESLNNQNVSSTVSCEDKSCHKKGSCMMDNIKSVSLDTKSSYSICQDHNVDRIICAGRGINTEEENPKDCGSSFSIEVKDGSEYLQNSGNEKVPIETSCPIKAGLHVMDSINSVSPRTDSLHSICHEHCMCKFGSAGRGSHTKEGMSKDGGSFVTEVKNGLDCLQNSGDENASIVTSCFKEVLCMTDNTKSGSPDSESLHSICQECCVDDVICARRAINTEEGLPKDGSSSFTTQVKDGTDRSQNSGNDNAPKDGLCNDTCHSL</sequence>
<dbReference type="PROSITE" id="PS51222">
    <property type="entry name" value="DCD"/>
    <property type="match status" value="1"/>
</dbReference>
<reference evidence="3 4" key="1">
    <citation type="submission" date="2024-01" db="EMBL/GenBank/DDBJ databases">
        <title>The genomes of 5 underutilized Papilionoideae crops provide insights into root nodulation and disease resistanc.</title>
        <authorList>
            <person name="Jiang F."/>
        </authorList>
    </citation>
    <scope>NUCLEOTIDE SEQUENCE [LARGE SCALE GENOMIC DNA]</scope>
    <source>
        <strain evidence="3">LVBAO_FW01</strain>
        <tissue evidence="3">Leaves</tissue>
    </source>
</reference>
<protein>
    <recommendedName>
        <fullName evidence="2">DCD domain-containing protein</fullName>
    </recommendedName>
</protein>
<dbReference type="EMBL" id="JAYMYQ010000001">
    <property type="protein sequence ID" value="KAK7362515.1"/>
    <property type="molecule type" value="Genomic_DNA"/>
</dbReference>
<keyword evidence="4" id="KW-1185">Reference proteome</keyword>
<proteinExistence type="predicted"/>
<evidence type="ECO:0000313" key="3">
    <source>
        <dbReference type="EMBL" id="KAK7362515.1"/>
    </source>
</evidence>
<feature type="region of interest" description="Disordered" evidence="1">
    <location>
        <begin position="1106"/>
        <end position="1146"/>
    </location>
</feature>
<accession>A0AAN9MWU8</accession>
<dbReference type="SMART" id="SM00767">
    <property type="entry name" value="DCD"/>
    <property type="match status" value="1"/>
</dbReference>
<feature type="domain" description="DCD" evidence="2">
    <location>
        <begin position="27"/>
        <end position="157"/>
    </location>
</feature>
<dbReference type="Proteomes" id="UP001367508">
    <property type="component" value="Unassembled WGS sequence"/>
</dbReference>
<dbReference type="InterPro" id="IPR013989">
    <property type="entry name" value="Dev_and_cell_death_domain"/>
</dbReference>
<comment type="caution">
    <text evidence="3">The sequence shown here is derived from an EMBL/GenBank/DDBJ whole genome shotgun (WGS) entry which is preliminary data.</text>
</comment>
<dbReference type="AlphaFoldDB" id="A0AAN9MWU8"/>
<feature type="region of interest" description="Disordered" evidence="1">
    <location>
        <begin position="755"/>
        <end position="804"/>
    </location>
</feature>